<dbReference type="PANTHER" id="PTHR15020:SF50">
    <property type="entry name" value="UPF0659 PROTEIN YMR090W"/>
    <property type="match status" value="1"/>
</dbReference>
<proteinExistence type="predicted"/>
<feature type="domain" description="NAD(P)-binding" evidence="1">
    <location>
        <begin position="7"/>
        <end position="198"/>
    </location>
</feature>
<evidence type="ECO:0000259" key="1">
    <source>
        <dbReference type="Pfam" id="PF13460"/>
    </source>
</evidence>
<sequence>MKVLVFGGSGRTGKELILQLLAHGHIVTAVVRHPGDLGLRYERLQVVEGDALKPESFDAALEGNDAVLSTLGVSGFFNSLRPMTFYRDSIAAIIDRMQVREVRRLVLVSSVGVRDDPSTPIWYRTIVRPMLRHKYENMRQMEQRVAASGLAWTIVRAARLVDGPLTQRYRIGDDGSLTNVTKVSRSDLADFMAREVQDAKRIGRAVAISY</sequence>
<dbReference type="Pfam" id="PF13460">
    <property type="entry name" value="NAD_binding_10"/>
    <property type="match status" value="1"/>
</dbReference>
<evidence type="ECO:0000313" key="3">
    <source>
        <dbReference type="Proteomes" id="UP000639516"/>
    </source>
</evidence>
<keyword evidence="3" id="KW-1185">Reference proteome</keyword>
<name>A0ABR7U9E6_9BRAD</name>
<accession>A0ABR7U9E6</accession>
<reference evidence="2 3" key="1">
    <citation type="journal article" date="2020" name="Arch. Microbiol.">
        <title>Bradyrhizobium campsiandrae sp. nov., a nitrogen-fixing bacterial strain isolated from a native leguminous tree from the Amazon adapted to flooded conditions.</title>
        <authorList>
            <person name="Cabral Michel D."/>
            <person name="Martins da Costa E."/>
            <person name="Azarias Guimaraes A."/>
            <person name="Soares de Carvalho T."/>
            <person name="Santos de Castro Caputo P."/>
            <person name="Willems A."/>
            <person name="de Souza Moreira F.M."/>
        </authorList>
    </citation>
    <scope>NUCLEOTIDE SEQUENCE [LARGE SCALE GENOMIC DNA]</scope>
    <source>
        <strain evidence="3">INPA 384B</strain>
    </source>
</reference>
<gene>
    <name evidence="2" type="ORF">HA482_21065</name>
</gene>
<dbReference type="SUPFAM" id="SSF51735">
    <property type="entry name" value="NAD(P)-binding Rossmann-fold domains"/>
    <property type="match status" value="1"/>
</dbReference>
<evidence type="ECO:0000313" key="2">
    <source>
        <dbReference type="EMBL" id="MBC9980694.1"/>
    </source>
</evidence>
<dbReference type="Proteomes" id="UP000639516">
    <property type="component" value="Unassembled WGS sequence"/>
</dbReference>
<dbReference type="EMBL" id="JAATTO010000029">
    <property type="protein sequence ID" value="MBC9980694.1"/>
    <property type="molecule type" value="Genomic_DNA"/>
</dbReference>
<dbReference type="PANTHER" id="PTHR15020">
    <property type="entry name" value="FLAVIN REDUCTASE-RELATED"/>
    <property type="match status" value="1"/>
</dbReference>
<organism evidence="2 3">
    <name type="scientific">Bradyrhizobium campsiandrae</name>
    <dbReference type="NCBI Taxonomy" id="1729892"/>
    <lineage>
        <taxon>Bacteria</taxon>
        <taxon>Pseudomonadati</taxon>
        <taxon>Pseudomonadota</taxon>
        <taxon>Alphaproteobacteria</taxon>
        <taxon>Hyphomicrobiales</taxon>
        <taxon>Nitrobacteraceae</taxon>
        <taxon>Bradyrhizobium</taxon>
    </lineage>
</organism>
<dbReference type="Gene3D" id="3.40.50.720">
    <property type="entry name" value="NAD(P)-binding Rossmann-like Domain"/>
    <property type="match status" value="1"/>
</dbReference>
<protein>
    <submittedName>
        <fullName evidence="2">NAD(P)H-binding protein</fullName>
    </submittedName>
</protein>
<dbReference type="RefSeq" id="WP_188149183.1">
    <property type="nucleotide sequence ID" value="NZ_JAATTO010000029.1"/>
</dbReference>
<dbReference type="InterPro" id="IPR016040">
    <property type="entry name" value="NAD(P)-bd_dom"/>
</dbReference>
<dbReference type="InterPro" id="IPR036291">
    <property type="entry name" value="NAD(P)-bd_dom_sf"/>
</dbReference>
<comment type="caution">
    <text evidence="2">The sequence shown here is derived from an EMBL/GenBank/DDBJ whole genome shotgun (WGS) entry which is preliminary data.</text>
</comment>